<reference evidence="2 3" key="1">
    <citation type="journal article" date="2019" name="ISME J.">
        <title>Candidatus Macondimonas diazotrophica, a novel gammaproteobacterial genus dominating crude-oil-contaminated coastal sediments.</title>
        <authorList>
            <person name="Karthikeyan S."/>
            <person name="Konstantinidis K."/>
        </authorList>
    </citation>
    <scope>NUCLEOTIDE SEQUENCE [LARGE SCALE GENOMIC DNA]</scope>
    <source>
        <strain evidence="2 3">KTK01</strain>
    </source>
</reference>
<name>A0A4Z0F8R3_9GAMM</name>
<protein>
    <submittedName>
        <fullName evidence="2">Fe-S cluster assembly protein SufD</fullName>
    </submittedName>
</protein>
<gene>
    <name evidence="2" type="primary">sufD</name>
    <name evidence="2" type="ORF">E4680_10115</name>
</gene>
<dbReference type="InterPro" id="IPR011542">
    <property type="entry name" value="SUF_FeS_clus_asmbl_SufD"/>
</dbReference>
<dbReference type="Proteomes" id="UP000297890">
    <property type="component" value="Unassembled WGS sequence"/>
</dbReference>
<dbReference type="OrthoDB" id="9768262at2"/>
<dbReference type="RefSeq" id="WP_135282289.1">
    <property type="nucleotide sequence ID" value="NZ_SRIO01000013.1"/>
</dbReference>
<organism evidence="2 3">
    <name type="scientific">Candidatus Macondimonas diazotrophica</name>
    <dbReference type="NCBI Taxonomy" id="2305248"/>
    <lineage>
        <taxon>Bacteria</taxon>
        <taxon>Pseudomonadati</taxon>
        <taxon>Pseudomonadota</taxon>
        <taxon>Gammaproteobacteria</taxon>
        <taxon>Chromatiales</taxon>
        <taxon>Ectothiorhodospiraceae</taxon>
        <taxon>Candidatus Macondimonas</taxon>
    </lineage>
</organism>
<evidence type="ECO:0000313" key="3">
    <source>
        <dbReference type="Proteomes" id="UP000297890"/>
    </source>
</evidence>
<dbReference type="SUPFAM" id="SSF101960">
    <property type="entry name" value="Stabilizer of iron transporter SufD"/>
    <property type="match status" value="1"/>
</dbReference>
<dbReference type="InterPro" id="IPR000825">
    <property type="entry name" value="SUF_FeS_clus_asmbl_SufBD_core"/>
</dbReference>
<evidence type="ECO:0000313" key="2">
    <source>
        <dbReference type="EMBL" id="TFZ82003.1"/>
    </source>
</evidence>
<comment type="caution">
    <text evidence="2">The sequence shown here is derived from an EMBL/GenBank/DDBJ whole genome shotgun (WGS) entry which is preliminary data.</text>
</comment>
<dbReference type="PANTHER" id="PTHR43575">
    <property type="entry name" value="PROTEIN ABCI7, CHLOROPLASTIC"/>
    <property type="match status" value="1"/>
</dbReference>
<dbReference type="GO" id="GO:0016226">
    <property type="term" value="P:iron-sulfur cluster assembly"/>
    <property type="evidence" value="ECO:0007669"/>
    <property type="project" value="InterPro"/>
</dbReference>
<keyword evidence="3" id="KW-1185">Reference proteome</keyword>
<dbReference type="Pfam" id="PF01458">
    <property type="entry name" value="SUFBD_core"/>
    <property type="match status" value="1"/>
</dbReference>
<dbReference type="PANTHER" id="PTHR43575:SF1">
    <property type="entry name" value="PROTEIN ABCI7, CHLOROPLASTIC"/>
    <property type="match status" value="1"/>
</dbReference>
<sequence>MSEAAGDAVRAYLDQYAAGASPIPELAERGAVHLAAAGLPGTSTERWRYSDPERLLACRFPLADAAPAVPESSTLPQLSGAIRRVWIGGCPAPALDVGTVPAGVQLEQLETGGGDIGGQLPPERDGFAALNALGFRHGASLALDAGVALADPVHLLWWSAADHPAFTAHPRVSIRLGEQASATVVLHHAGTPQAGAFLNSGAEIRLDAGAQLNLIVIDQSGSGTYGVGQIAAQGARDSGLRVWLIDAGRGWVRRELEVTLAEPGATATLHGLVQGRGPLQVDNQIAIRHDAPHTHSTQQTRAVLQDRSRAVFGGGVEVASGAQGITGRQSNATLLLSRRAEVVTRPALEILADDVQCSHGASVGQLDETALFYLQSRGLDREAARALLIESFARAALPGMPVPSILDWVFGRTESSVLPDATA</sequence>
<dbReference type="InterPro" id="IPR055346">
    <property type="entry name" value="Fe-S_cluster_assembly_SufBD"/>
</dbReference>
<dbReference type="EMBL" id="SRIO01000013">
    <property type="protein sequence ID" value="TFZ82003.1"/>
    <property type="molecule type" value="Genomic_DNA"/>
</dbReference>
<dbReference type="NCBIfam" id="TIGR01981">
    <property type="entry name" value="sufD"/>
    <property type="match status" value="1"/>
</dbReference>
<feature type="domain" description="SUF system FeS cluster assembly SufBD core" evidence="1">
    <location>
        <begin position="166"/>
        <end position="392"/>
    </location>
</feature>
<proteinExistence type="predicted"/>
<accession>A0A4Z0F8R3</accession>
<dbReference type="InterPro" id="IPR037284">
    <property type="entry name" value="SUF_FeS_clus_asmbl_SufBD_sf"/>
</dbReference>
<evidence type="ECO:0000259" key="1">
    <source>
        <dbReference type="Pfam" id="PF01458"/>
    </source>
</evidence>
<dbReference type="AlphaFoldDB" id="A0A4Z0F8R3"/>